<dbReference type="EMBL" id="JAGIBU010000001">
    <property type="protein sequence ID" value="MBS7824116.1"/>
    <property type="molecule type" value="Genomic_DNA"/>
</dbReference>
<dbReference type="GO" id="GO:0046914">
    <property type="term" value="F:transition metal ion binding"/>
    <property type="evidence" value="ECO:0007669"/>
    <property type="project" value="InterPro"/>
</dbReference>
<evidence type="ECO:0000259" key="2">
    <source>
        <dbReference type="SMART" id="SM00899"/>
    </source>
</evidence>
<sequence>MKDTKTLRLDQLPATQTARIIAIHTSGLLQQKLFNMGFIPGADVEMIRAAPLLDPLEVKLLDYLVTLRRTEAHFVEVTLP</sequence>
<dbReference type="SUPFAM" id="SSF50037">
    <property type="entry name" value="C-terminal domain of transcriptional repressors"/>
    <property type="match status" value="1"/>
</dbReference>
<dbReference type="PANTHER" id="PTHR42954:SF2">
    <property type="entry name" value="FE(2+) TRANSPORT PROTEIN A"/>
    <property type="match status" value="1"/>
</dbReference>
<dbReference type="InterPro" id="IPR007167">
    <property type="entry name" value="Fe-transptr_FeoA-like"/>
</dbReference>
<protein>
    <submittedName>
        <fullName evidence="3">Ferrous iron transport protein A</fullName>
    </submittedName>
</protein>
<dbReference type="AlphaFoldDB" id="A0AB35BXA0"/>
<dbReference type="Pfam" id="PF04023">
    <property type="entry name" value="FeoA"/>
    <property type="match status" value="1"/>
</dbReference>
<name>A0AB35BXA0_9GAMM</name>
<dbReference type="SMART" id="SM00899">
    <property type="entry name" value="FeoA"/>
    <property type="match status" value="1"/>
</dbReference>
<dbReference type="PANTHER" id="PTHR42954">
    <property type="entry name" value="FE(2+) TRANSPORT PROTEIN A"/>
    <property type="match status" value="1"/>
</dbReference>
<reference evidence="3" key="1">
    <citation type="submission" date="2021-03" db="EMBL/GenBank/DDBJ databases">
        <title>Identification and antibiotic profiling of Wohlfahrtiimonas chitiniclastica, an underestimated human pathogen.</title>
        <authorList>
            <person name="Kopf A."/>
            <person name="Bunk B."/>
            <person name="Coldewey S."/>
            <person name="Gunzer F."/>
            <person name="Riedel T."/>
            <person name="Schroettner P."/>
        </authorList>
    </citation>
    <scope>NUCLEOTIDE SEQUENCE</scope>
    <source>
        <strain evidence="3">DSM 100917</strain>
    </source>
</reference>
<dbReference type="Gene3D" id="2.30.30.90">
    <property type="match status" value="1"/>
</dbReference>
<dbReference type="InterPro" id="IPR008988">
    <property type="entry name" value="Transcriptional_repressor_C"/>
</dbReference>
<evidence type="ECO:0000313" key="3">
    <source>
        <dbReference type="EMBL" id="MBS7824116.1"/>
    </source>
</evidence>
<keyword evidence="1" id="KW-0408">Iron</keyword>
<accession>A0AB35BXA0</accession>
<dbReference type="RefSeq" id="WP_063455749.1">
    <property type="nucleotide sequence ID" value="NZ_CP115969.1"/>
</dbReference>
<organism evidence="3 4">
    <name type="scientific">Wohlfahrtiimonas chitiniclastica</name>
    <dbReference type="NCBI Taxonomy" id="400946"/>
    <lineage>
        <taxon>Bacteria</taxon>
        <taxon>Pseudomonadati</taxon>
        <taxon>Pseudomonadota</taxon>
        <taxon>Gammaproteobacteria</taxon>
        <taxon>Cardiobacteriales</taxon>
        <taxon>Ignatzschineriaceae</taxon>
        <taxon>Wohlfahrtiimonas</taxon>
    </lineage>
</organism>
<dbReference type="InterPro" id="IPR038157">
    <property type="entry name" value="FeoA_core_dom"/>
</dbReference>
<feature type="domain" description="Ferrous iron transporter FeoA-like" evidence="2">
    <location>
        <begin position="7"/>
        <end position="79"/>
    </location>
</feature>
<gene>
    <name evidence="3" type="ORF">J7561_02715</name>
</gene>
<dbReference type="InterPro" id="IPR052713">
    <property type="entry name" value="FeoA"/>
</dbReference>
<evidence type="ECO:0000313" key="4">
    <source>
        <dbReference type="Proteomes" id="UP000680020"/>
    </source>
</evidence>
<comment type="caution">
    <text evidence="3">The sequence shown here is derived from an EMBL/GenBank/DDBJ whole genome shotgun (WGS) entry which is preliminary data.</text>
</comment>
<dbReference type="Proteomes" id="UP000680020">
    <property type="component" value="Unassembled WGS sequence"/>
</dbReference>
<proteinExistence type="predicted"/>
<evidence type="ECO:0000256" key="1">
    <source>
        <dbReference type="ARBA" id="ARBA00023004"/>
    </source>
</evidence>